<reference evidence="3 4" key="1">
    <citation type="submission" date="2024-02" db="EMBL/GenBank/DDBJ databases">
        <authorList>
            <person name="Daric V."/>
            <person name="Darras S."/>
        </authorList>
    </citation>
    <scope>NUCLEOTIDE SEQUENCE [LARGE SCALE GENOMIC DNA]</scope>
</reference>
<dbReference type="InterPro" id="IPR011009">
    <property type="entry name" value="Kinase-like_dom_sf"/>
</dbReference>
<feature type="region of interest" description="Disordered" evidence="1">
    <location>
        <begin position="884"/>
        <end position="907"/>
    </location>
</feature>
<organism evidence="3 4">
    <name type="scientific">Clavelina lepadiformis</name>
    <name type="common">Light-bulb sea squirt</name>
    <name type="synonym">Ascidia lepadiformis</name>
    <dbReference type="NCBI Taxonomy" id="159417"/>
    <lineage>
        <taxon>Eukaryota</taxon>
        <taxon>Metazoa</taxon>
        <taxon>Chordata</taxon>
        <taxon>Tunicata</taxon>
        <taxon>Ascidiacea</taxon>
        <taxon>Aplousobranchia</taxon>
        <taxon>Clavelinidae</taxon>
        <taxon>Clavelina</taxon>
    </lineage>
</organism>
<protein>
    <recommendedName>
        <fullName evidence="2">Protein kinase domain-containing protein</fullName>
    </recommendedName>
</protein>
<dbReference type="Proteomes" id="UP001642483">
    <property type="component" value="Unassembled WGS sequence"/>
</dbReference>
<sequence>MSGKCKYYITDEESDAIDNRGYSVCTETALGTGQFGRVFKAQPCEVKIESTEKLSYLKGASQQLVAIKIIYVDVGFGKLKRLAKLLTQEIGVMHECFGSKYLVNLIEVFADNKRVFLVMEYAEGGSLDEKLDEILEEEDVEGTVHPFFRDLVKAILYIHGRGIAHRDLNLSNLLLTKDDTVKLADFGLATKQLFDQSGMMVPHTTACGMLTYAAPELLIGKQAEPYNACYSDLWSLGVVLYLLIHGKFAFDGKSRETLAKSWKKYFRNPSSLKFKEGLSEPCKDLILKLLKKDPNERLSPTEILQHRWIENGAKGKPAAEEIAEIRKLGKEADHIIANPDFTQLMVIVLFAEYKAEVEYIRSYLLQRSIILKEVFQHYTNDGVPVHQLELARLVIPALQSDVIVGNVRDQFWRFKPTPRMAKKGITEFSDKLPKDVIILRNVSKFNEWKEQDEENLMAWNTIKLMPKRKRSLKTPPPAPEKAVLEEERNTKESDCASERPVSEVSLEKQDEVEMKWEPIATPSERGDRSTVIDIEKNYFTRRNPSTTCLGTNEESSKEGERKIYGEGECVETKQHNKVISKNQTSSNQPTSAESPKIVDKNLDGRNSLCDQFSSGHPISISSLIKKDFNDLTLRELDEYNKWIRLLDEQNAELVTKFQEKIDQINFRKMATLKDCICTDDSPEKIKMFLKKLLMPPATPPPSLISFDESDHDTHAPKQILSDATSDICNVNPSLTKMEQTTDIKLDDNKKECGEDRTNADRAQGNIESRYLVKTEQEPIKQISTLQSSSNTAVTPLDIPKMLTAEQRRDHRVATMPKVMYVFVETLPDTTHVVNNLSRDCKTAPPHGNRYRHIKIPNNMLPTIYEAVVTYPSTDNDEIQQENTNCQGTVSPAELHTESPPGTNSEGE</sequence>
<feature type="compositionally biased region" description="Polar residues" evidence="1">
    <location>
        <begin position="577"/>
        <end position="593"/>
    </location>
</feature>
<dbReference type="PROSITE" id="PS50011">
    <property type="entry name" value="PROTEIN_KINASE_DOM"/>
    <property type="match status" value="1"/>
</dbReference>
<keyword evidence="4" id="KW-1185">Reference proteome</keyword>
<feature type="region of interest" description="Disordered" evidence="1">
    <location>
        <begin position="577"/>
        <end position="599"/>
    </location>
</feature>
<dbReference type="InterPro" id="IPR000719">
    <property type="entry name" value="Prot_kinase_dom"/>
</dbReference>
<gene>
    <name evidence="3" type="ORF">CVLEPA_LOCUS28209</name>
</gene>
<evidence type="ECO:0000313" key="4">
    <source>
        <dbReference type="Proteomes" id="UP001642483"/>
    </source>
</evidence>
<dbReference type="EMBL" id="CAWYQH010000141">
    <property type="protein sequence ID" value="CAK8694881.1"/>
    <property type="molecule type" value="Genomic_DNA"/>
</dbReference>
<dbReference type="InterPro" id="IPR045269">
    <property type="entry name" value="Atg1-like"/>
</dbReference>
<feature type="domain" description="Protein kinase" evidence="2">
    <location>
        <begin position="24"/>
        <end position="309"/>
    </location>
</feature>
<feature type="region of interest" description="Disordered" evidence="1">
    <location>
        <begin position="468"/>
        <end position="510"/>
    </location>
</feature>
<feature type="compositionally biased region" description="Basic and acidic residues" evidence="1">
    <location>
        <begin position="482"/>
        <end position="510"/>
    </location>
</feature>
<dbReference type="Gene3D" id="1.10.510.10">
    <property type="entry name" value="Transferase(Phosphotransferase) domain 1"/>
    <property type="match status" value="1"/>
</dbReference>
<accession>A0ABP0GT18</accession>
<dbReference type="PANTHER" id="PTHR24348">
    <property type="entry name" value="SERINE/THREONINE-PROTEIN KINASE UNC-51-RELATED"/>
    <property type="match status" value="1"/>
</dbReference>
<dbReference type="SUPFAM" id="SSF56112">
    <property type="entry name" value="Protein kinase-like (PK-like)"/>
    <property type="match status" value="1"/>
</dbReference>
<evidence type="ECO:0000259" key="2">
    <source>
        <dbReference type="PROSITE" id="PS50011"/>
    </source>
</evidence>
<dbReference type="Pfam" id="PF00069">
    <property type="entry name" value="Pkinase"/>
    <property type="match status" value="1"/>
</dbReference>
<proteinExistence type="predicted"/>
<comment type="caution">
    <text evidence="3">The sequence shown here is derived from an EMBL/GenBank/DDBJ whole genome shotgun (WGS) entry which is preliminary data.</text>
</comment>
<name>A0ABP0GT18_CLALP</name>
<evidence type="ECO:0000313" key="3">
    <source>
        <dbReference type="EMBL" id="CAK8694881.1"/>
    </source>
</evidence>
<evidence type="ECO:0000256" key="1">
    <source>
        <dbReference type="SAM" id="MobiDB-lite"/>
    </source>
</evidence>